<dbReference type="CDD" id="cd06071">
    <property type="entry name" value="Beach"/>
    <property type="match status" value="1"/>
</dbReference>
<dbReference type="CDD" id="cd00200">
    <property type="entry name" value="WD40"/>
    <property type="match status" value="1"/>
</dbReference>
<dbReference type="SUPFAM" id="SSF50978">
    <property type="entry name" value="WD40 repeat-like"/>
    <property type="match status" value="1"/>
</dbReference>
<evidence type="ECO:0000256" key="3">
    <source>
        <dbReference type="PROSITE-ProRule" id="PRU00221"/>
    </source>
</evidence>
<dbReference type="InterPro" id="IPR050865">
    <property type="entry name" value="BEACH_Domain"/>
</dbReference>
<dbReference type="KEGG" id="aqu:100631579"/>
<feature type="compositionally biased region" description="Basic and acidic residues" evidence="4">
    <location>
        <begin position="369"/>
        <end position="397"/>
    </location>
</feature>
<feature type="repeat" description="WD" evidence="3">
    <location>
        <begin position="619"/>
        <end position="660"/>
    </location>
</feature>
<dbReference type="InterPro" id="IPR020472">
    <property type="entry name" value="WD40_PAC1"/>
</dbReference>
<feature type="repeat" description="WD" evidence="3">
    <location>
        <begin position="528"/>
        <end position="558"/>
    </location>
</feature>
<dbReference type="PANTHER" id="PTHR13743:SF123">
    <property type="entry name" value="PROTEIN FAN"/>
    <property type="match status" value="1"/>
</dbReference>
<dbReference type="InterPro" id="IPR036322">
    <property type="entry name" value="WD40_repeat_dom_sf"/>
</dbReference>
<dbReference type="SUPFAM" id="SSF81837">
    <property type="entry name" value="BEACH domain"/>
    <property type="match status" value="1"/>
</dbReference>
<dbReference type="PROSITE" id="PS50294">
    <property type="entry name" value="WD_REPEATS_REGION"/>
    <property type="match status" value="4"/>
</dbReference>
<dbReference type="SMART" id="SM00320">
    <property type="entry name" value="WD40"/>
    <property type="match status" value="6"/>
</dbReference>
<dbReference type="InterPro" id="IPR019775">
    <property type="entry name" value="WD40_repeat_CS"/>
</dbReference>
<dbReference type="AlphaFoldDB" id="A0AAN0INK3"/>
<dbReference type="Gene3D" id="2.130.10.10">
    <property type="entry name" value="YVTN repeat-like/Quinoprotein amine dehydrogenase"/>
    <property type="match status" value="3"/>
</dbReference>
<dbReference type="InterPro" id="IPR015943">
    <property type="entry name" value="WD40/YVTN_repeat-like_dom_sf"/>
</dbReference>
<dbReference type="PROSITE" id="PS50197">
    <property type="entry name" value="BEACH"/>
    <property type="match status" value="1"/>
</dbReference>
<reference evidence="7" key="1">
    <citation type="journal article" date="2010" name="Nature">
        <title>The Amphimedon queenslandica genome and the evolution of animal complexity.</title>
        <authorList>
            <person name="Srivastava M."/>
            <person name="Simakov O."/>
            <person name="Chapman J."/>
            <person name="Fahey B."/>
            <person name="Gauthier M.E."/>
            <person name="Mitros T."/>
            <person name="Richards G.S."/>
            <person name="Conaco C."/>
            <person name="Dacre M."/>
            <person name="Hellsten U."/>
            <person name="Larroux C."/>
            <person name="Putnam N.H."/>
            <person name="Stanke M."/>
            <person name="Adamska M."/>
            <person name="Darling A."/>
            <person name="Degnan S.M."/>
            <person name="Oakley T.H."/>
            <person name="Plachetzki D.C."/>
            <person name="Zhai Y."/>
            <person name="Adamski M."/>
            <person name="Calcino A."/>
            <person name="Cummins S.F."/>
            <person name="Goodstein D.M."/>
            <person name="Harris C."/>
            <person name="Jackson D.J."/>
            <person name="Leys S.P."/>
            <person name="Shu S."/>
            <person name="Woodcroft B.J."/>
            <person name="Vervoort M."/>
            <person name="Kosik K.S."/>
            <person name="Manning G."/>
            <person name="Degnan B.M."/>
            <person name="Rokhsar D.S."/>
        </authorList>
    </citation>
    <scope>NUCLEOTIDE SEQUENCE [LARGE SCALE GENOMIC DNA]</scope>
</reference>
<dbReference type="Gene3D" id="1.10.1540.10">
    <property type="entry name" value="BEACH domain"/>
    <property type="match status" value="1"/>
</dbReference>
<protein>
    <recommendedName>
        <fullName evidence="5">BEACH domain-containing protein</fullName>
    </recommendedName>
</protein>
<evidence type="ECO:0000259" key="5">
    <source>
        <dbReference type="PROSITE" id="PS50197"/>
    </source>
</evidence>
<evidence type="ECO:0000256" key="4">
    <source>
        <dbReference type="SAM" id="MobiDB-lite"/>
    </source>
</evidence>
<dbReference type="Pfam" id="PF00400">
    <property type="entry name" value="WD40"/>
    <property type="match status" value="5"/>
</dbReference>
<dbReference type="SMART" id="SM01026">
    <property type="entry name" value="Beach"/>
    <property type="match status" value="1"/>
</dbReference>
<feature type="domain" description="BEACH" evidence="5">
    <location>
        <begin position="91"/>
        <end position="377"/>
    </location>
</feature>
<dbReference type="GeneID" id="100631579"/>
<dbReference type="InterPro" id="IPR000409">
    <property type="entry name" value="BEACH_dom"/>
</dbReference>
<evidence type="ECO:0000313" key="7">
    <source>
        <dbReference type="Proteomes" id="UP000007879"/>
    </source>
</evidence>
<dbReference type="PRINTS" id="PR00320">
    <property type="entry name" value="GPROTEINBRPT"/>
</dbReference>
<evidence type="ECO:0000256" key="2">
    <source>
        <dbReference type="ARBA" id="ARBA00022737"/>
    </source>
</evidence>
<dbReference type="PANTHER" id="PTHR13743">
    <property type="entry name" value="BEIGE/BEACH-RELATED"/>
    <property type="match status" value="1"/>
</dbReference>
<reference evidence="6" key="2">
    <citation type="submission" date="2024-06" db="UniProtKB">
        <authorList>
            <consortium name="EnsemblMetazoa"/>
        </authorList>
    </citation>
    <scope>IDENTIFICATION</scope>
</reference>
<dbReference type="PROSITE" id="PS50082">
    <property type="entry name" value="WD_REPEATS_2"/>
    <property type="match status" value="4"/>
</dbReference>
<keyword evidence="7" id="KW-1185">Reference proteome</keyword>
<evidence type="ECO:0000313" key="6">
    <source>
        <dbReference type="EnsemblMetazoa" id="XP_011405727.1"/>
    </source>
</evidence>
<dbReference type="EnsemblMetazoa" id="XM_011407425.2">
    <property type="protein sequence ID" value="XP_011405727.1"/>
    <property type="gene ID" value="LOC100631579"/>
</dbReference>
<keyword evidence="2" id="KW-0677">Repeat</keyword>
<keyword evidence="1 3" id="KW-0853">WD repeat</keyword>
<evidence type="ECO:0000256" key="1">
    <source>
        <dbReference type="ARBA" id="ARBA00022574"/>
    </source>
</evidence>
<name>A0AAN0INK3_AMPQE</name>
<dbReference type="InterPro" id="IPR036372">
    <property type="entry name" value="BEACH_dom_sf"/>
</dbReference>
<dbReference type="Pfam" id="PF02138">
    <property type="entry name" value="Beach"/>
    <property type="match status" value="1"/>
</dbReference>
<proteinExistence type="predicted"/>
<feature type="repeat" description="WD" evidence="3">
    <location>
        <begin position="577"/>
        <end position="611"/>
    </location>
</feature>
<organism evidence="6 7">
    <name type="scientific">Amphimedon queenslandica</name>
    <name type="common">Sponge</name>
    <dbReference type="NCBI Taxonomy" id="400682"/>
    <lineage>
        <taxon>Eukaryota</taxon>
        <taxon>Metazoa</taxon>
        <taxon>Porifera</taxon>
        <taxon>Demospongiae</taxon>
        <taxon>Heteroscleromorpha</taxon>
        <taxon>Haplosclerida</taxon>
        <taxon>Niphatidae</taxon>
        <taxon>Amphimedon</taxon>
    </lineage>
</organism>
<dbReference type="Proteomes" id="UP000007879">
    <property type="component" value="Unassembled WGS sequence"/>
</dbReference>
<dbReference type="FunFam" id="1.10.1540.10:FF:000001">
    <property type="entry name" value="neurobeachin isoform X1"/>
    <property type="match status" value="1"/>
</dbReference>
<dbReference type="PROSITE" id="PS00678">
    <property type="entry name" value="WD_REPEATS_1"/>
    <property type="match status" value="1"/>
</dbReference>
<accession>A0AAN0INK3</accession>
<dbReference type="InterPro" id="IPR001680">
    <property type="entry name" value="WD40_rpt"/>
</dbReference>
<sequence length="734" mass="82416">MAPFSFVKKERRLVFSLNYGNIDAVLAKIVTLERAVKLGKKDQNLLIENIVQSRQNEGLELFSRGGQSIFLVLSSTSKRNSLYDKLVGVRGVSLQVPDLTDATQKWQTGEISNYDYLMFLNFVADRSFNDIMQYPVLPWILADYTSTTLDLTKPDTFRDLSKPIGALNEERLTFFKDRYAEMSGRKFLYGTHYSAPGYVLYYLVRTAPEYLLCLQNGRFDHPNRLFHSVSRTWDNVLTDHADVKELIPEFYQPPGDFLLNFQGLNLGIRSDGDRVNDVILPPWAKNAREFTSKCLESLECEYVSERLHNWIDLIFGYKQQGTEAMKANNLFHYLTYESSAAVDHQFLDPAMKAAIELQIKEFGQTPKQLFKEPHPKRRTNSDPKPPEPKIETERELSRELSSTASIGSFSEDWVFVQTDEAPPLEDISKGIASTCSGLKLRKMQKIHKDIISCVRLSHDCKSVYTVSHDKLLKVHGVNDVSMIGSFSISSLPLSSMTVLPSTRTVAVGSWDNNVYLYSIEYASIIDSCYAHDSSVTCVCYKNGRLVTGSWDSTVKVWDFPYDKNSSGKPPPPNMIAELDHDNEVTSLDINNDVTLVASGVSDGYLAVWDIEHEAKEFEFKAHDNDVLSVTFSPDGSSVCTTGADGFIKLFSVKERSESIAVKREEAYCCVVWLQSQLLAGGMNGSLSLLDSNTLNIISTIKNHTDAITSIDVSLNDNIVVTGGKDKCLGVWSLV</sequence>
<feature type="region of interest" description="Disordered" evidence="4">
    <location>
        <begin position="366"/>
        <end position="397"/>
    </location>
</feature>
<dbReference type="RefSeq" id="XP_011405727.1">
    <property type="nucleotide sequence ID" value="XM_011407425.2"/>
</dbReference>
<feature type="repeat" description="WD" evidence="3">
    <location>
        <begin position="700"/>
        <end position="734"/>
    </location>
</feature>